<dbReference type="AlphaFoldDB" id="A0A5D0CK67"/>
<keyword evidence="3" id="KW-1185">Reference proteome</keyword>
<evidence type="ECO:0000313" key="3">
    <source>
        <dbReference type="Proteomes" id="UP000325218"/>
    </source>
</evidence>
<accession>A0A5D0CK67</accession>
<dbReference type="Pfam" id="PF16244">
    <property type="entry name" value="DUF4901"/>
    <property type="match status" value="2"/>
</dbReference>
<organism evidence="2 3">
    <name type="scientific">Paenibacillus faecis</name>
    <dbReference type="NCBI Taxonomy" id="862114"/>
    <lineage>
        <taxon>Bacteria</taxon>
        <taxon>Bacillati</taxon>
        <taxon>Bacillota</taxon>
        <taxon>Bacilli</taxon>
        <taxon>Bacillales</taxon>
        <taxon>Paenibacillaceae</taxon>
        <taxon>Paenibacillus</taxon>
    </lineage>
</organism>
<feature type="domain" description="YcdB/YcdC repeated" evidence="1">
    <location>
        <begin position="333"/>
        <end position="438"/>
    </location>
</feature>
<comment type="caution">
    <text evidence="2">The sequence shown here is derived from an EMBL/GenBank/DDBJ whole genome shotgun (WGS) entry which is preliminary data.</text>
</comment>
<feature type="domain" description="YcdB/YcdC repeated" evidence="1">
    <location>
        <begin position="6"/>
        <end position="162"/>
    </location>
</feature>
<dbReference type="RefSeq" id="WP_148457947.1">
    <property type="nucleotide sequence ID" value="NZ_VSDO01000006.1"/>
</dbReference>
<sequence>MKIDLQKLRETAKAIVRIPGHYRLEMEDSIPKEEERERCYIWEDPDHGENSIEIALDLATGVLMRLNMDRAEAQEGGGGEDTLEPEEAAVSGNKLDLARQAAEALIERHHPAPSALTVVKAEARRNLYHFEYNREAHGLPLHYTGCVITLDSRFQVTWYRLRERPDFPPKLPEWPEKIVEEPVLLGQLQEQLRMELVLVTLHSSLHEIGSGEPEIRLVYEPLMENRWIDAATGTDLFGPEHYAKPPSRPLPPVTAASSPVEEEDLSAAGWARRLGIDPKIYRLEKTAEDEELETLLYTAHTLKEQDRDLVDPLSVDGYMERKWGDQLRFLMDSAIKIQWEKSTGRLVSYHHSGCEGGMAEEAALTREECWGIAERFLGKFFPEYAEYLQLEDRQDDEEEDERRREFFYLPVYIRGIPVSHERVMIAVYVSTGAVCLYAGVSYEMIQTMAALPLRPVLSQEEAAKRYAGRMKLQLKWHLEKEEGKEPVFRLVYQPSVTAINASGVERRVWYIDAVTGECILGT</sequence>
<dbReference type="EMBL" id="VSDO01000006">
    <property type="protein sequence ID" value="TYA10379.1"/>
    <property type="molecule type" value="Genomic_DNA"/>
</dbReference>
<protein>
    <submittedName>
        <fullName evidence="2">DUF4901 domain-containing protein</fullName>
    </submittedName>
</protein>
<evidence type="ECO:0000313" key="2">
    <source>
        <dbReference type="EMBL" id="TYA10379.1"/>
    </source>
</evidence>
<dbReference type="Proteomes" id="UP000325218">
    <property type="component" value="Unassembled WGS sequence"/>
</dbReference>
<dbReference type="InterPro" id="IPR032599">
    <property type="entry name" value="YcdB/YcdC_rep_domain"/>
</dbReference>
<proteinExistence type="predicted"/>
<evidence type="ECO:0000259" key="1">
    <source>
        <dbReference type="Pfam" id="PF16244"/>
    </source>
</evidence>
<dbReference type="OrthoDB" id="2821454at2"/>
<name>A0A5D0CK67_9BACL</name>
<reference evidence="2 3" key="1">
    <citation type="submission" date="2019-08" db="EMBL/GenBank/DDBJ databases">
        <title>Genome sequencing of Paenibacillus faecis DSM 23593(T).</title>
        <authorList>
            <person name="Kook J.-K."/>
            <person name="Park S.-N."/>
            <person name="Lim Y.K."/>
        </authorList>
    </citation>
    <scope>NUCLEOTIDE SEQUENCE [LARGE SCALE GENOMIC DNA]</scope>
    <source>
        <strain evidence="2 3">DSM 23593</strain>
    </source>
</reference>
<gene>
    <name evidence="2" type="ORF">FRY98_27790</name>
</gene>